<dbReference type="InParanoid" id="E4X103"/>
<dbReference type="InterPro" id="IPR026124">
    <property type="entry name" value="Sperm-assoc_Ag8"/>
</dbReference>
<dbReference type="PANTHER" id="PTHR15510">
    <property type="entry name" value="SPERM-ASSOCIATED ANTIGEN 8"/>
    <property type="match status" value="1"/>
</dbReference>
<dbReference type="OrthoDB" id="2120499at2759"/>
<gene>
    <name evidence="2" type="ORF">GSOID_T00014965001</name>
</gene>
<dbReference type="GO" id="GO:0005737">
    <property type="term" value="C:cytoplasm"/>
    <property type="evidence" value="ECO:0007669"/>
    <property type="project" value="TreeGrafter"/>
</dbReference>
<sequence>MSAPPFGCNLIRSPNAGGRTLLENWVEDRLNRTSDGEVSTSVELKNGHKNLITGERADHQFLTTTADYYKQPDSRPKEAQAGVLTRKRYQDALQEVLDEEKAEEMRKQEEERQRLEKRRANPRIPTKPGPALYDSSCLNEKPITVWSQLHEAYKTANKGQIVGGTAGQEFKRSAKYSTPLVHQLDKQDDIPYQL</sequence>
<dbReference type="PANTHER" id="PTHR15510:SF5">
    <property type="entry name" value="SPERM-ASSOCIATED ANTIGEN 8"/>
    <property type="match status" value="1"/>
</dbReference>
<reference evidence="2" key="1">
    <citation type="journal article" date="2010" name="Science">
        <title>Plasticity of animal genome architecture unmasked by rapid evolution of a pelagic tunicate.</title>
        <authorList>
            <person name="Denoeud F."/>
            <person name="Henriet S."/>
            <person name="Mungpakdee S."/>
            <person name="Aury J.M."/>
            <person name="Da Silva C."/>
            <person name="Brinkmann H."/>
            <person name="Mikhaleva J."/>
            <person name="Olsen L.C."/>
            <person name="Jubin C."/>
            <person name="Canestro C."/>
            <person name="Bouquet J.M."/>
            <person name="Danks G."/>
            <person name="Poulain J."/>
            <person name="Campsteijn C."/>
            <person name="Adamski M."/>
            <person name="Cross I."/>
            <person name="Yadetie F."/>
            <person name="Muffato M."/>
            <person name="Louis A."/>
            <person name="Butcher S."/>
            <person name="Tsagkogeorga G."/>
            <person name="Konrad A."/>
            <person name="Singh S."/>
            <person name="Jensen M.F."/>
            <person name="Cong E.H."/>
            <person name="Eikeseth-Otteraa H."/>
            <person name="Noel B."/>
            <person name="Anthouard V."/>
            <person name="Porcel B.M."/>
            <person name="Kachouri-Lafond R."/>
            <person name="Nishino A."/>
            <person name="Ugolini M."/>
            <person name="Chourrout P."/>
            <person name="Nishida H."/>
            <person name="Aasland R."/>
            <person name="Huzurbazar S."/>
            <person name="Westhof E."/>
            <person name="Delsuc F."/>
            <person name="Lehrach H."/>
            <person name="Reinhardt R."/>
            <person name="Weissenbach J."/>
            <person name="Roy S.W."/>
            <person name="Artiguenave F."/>
            <person name="Postlethwait J.H."/>
            <person name="Manak J.R."/>
            <person name="Thompson E.M."/>
            <person name="Jaillon O."/>
            <person name="Du Pasquier L."/>
            <person name="Boudinot P."/>
            <person name="Liberles D.A."/>
            <person name="Volff J.N."/>
            <person name="Philippe H."/>
            <person name="Lenhard B."/>
            <person name="Roest Crollius H."/>
            <person name="Wincker P."/>
            <person name="Chourrout D."/>
        </authorList>
    </citation>
    <scope>NUCLEOTIDE SEQUENCE [LARGE SCALE GENOMIC DNA]</scope>
</reference>
<dbReference type="GO" id="GO:0008017">
    <property type="term" value="F:microtubule binding"/>
    <property type="evidence" value="ECO:0007669"/>
    <property type="project" value="InterPro"/>
</dbReference>
<keyword evidence="3" id="KW-1185">Reference proteome</keyword>
<dbReference type="GO" id="GO:0045944">
    <property type="term" value="P:positive regulation of transcription by RNA polymerase II"/>
    <property type="evidence" value="ECO:0007669"/>
    <property type="project" value="TreeGrafter"/>
</dbReference>
<accession>E4X103</accession>
<proteinExistence type="predicted"/>
<protein>
    <submittedName>
        <fullName evidence="2">Uncharacterized protein</fullName>
    </submittedName>
</protein>
<evidence type="ECO:0000313" key="3">
    <source>
        <dbReference type="Proteomes" id="UP000001307"/>
    </source>
</evidence>
<dbReference type="AlphaFoldDB" id="E4X103"/>
<evidence type="ECO:0000313" key="2">
    <source>
        <dbReference type="EMBL" id="CBY23038.1"/>
    </source>
</evidence>
<feature type="region of interest" description="Disordered" evidence="1">
    <location>
        <begin position="99"/>
        <end position="135"/>
    </location>
</feature>
<evidence type="ECO:0000256" key="1">
    <source>
        <dbReference type="SAM" id="MobiDB-lite"/>
    </source>
</evidence>
<dbReference type="EMBL" id="FN653020">
    <property type="protein sequence ID" value="CBY23038.1"/>
    <property type="molecule type" value="Genomic_DNA"/>
</dbReference>
<dbReference type="Proteomes" id="UP000001307">
    <property type="component" value="Unassembled WGS sequence"/>
</dbReference>
<organism evidence="2">
    <name type="scientific">Oikopleura dioica</name>
    <name type="common">Tunicate</name>
    <dbReference type="NCBI Taxonomy" id="34765"/>
    <lineage>
        <taxon>Eukaryota</taxon>
        <taxon>Metazoa</taxon>
        <taxon>Chordata</taxon>
        <taxon>Tunicata</taxon>
        <taxon>Appendicularia</taxon>
        <taxon>Copelata</taxon>
        <taxon>Oikopleuridae</taxon>
        <taxon>Oikopleura</taxon>
    </lineage>
</organism>
<dbReference type="GO" id="GO:0005634">
    <property type="term" value="C:nucleus"/>
    <property type="evidence" value="ECO:0007669"/>
    <property type="project" value="TreeGrafter"/>
</dbReference>
<name>E4X103_OIKDI</name>
<feature type="compositionally biased region" description="Basic and acidic residues" evidence="1">
    <location>
        <begin position="103"/>
        <end position="114"/>
    </location>
</feature>